<evidence type="ECO:0000313" key="9">
    <source>
        <dbReference type="EMBL" id="MFC5500888.1"/>
    </source>
</evidence>
<comment type="similarity">
    <text evidence="7">Belongs to the binding-protein-dependent transport system permease family.</text>
</comment>
<name>A0ABW0NNT3_9MICO</name>
<reference evidence="10" key="1">
    <citation type="journal article" date="2019" name="Int. J. Syst. Evol. Microbiol.">
        <title>The Global Catalogue of Microorganisms (GCM) 10K type strain sequencing project: providing services to taxonomists for standard genome sequencing and annotation.</title>
        <authorList>
            <consortium name="The Broad Institute Genomics Platform"/>
            <consortium name="The Broad Institute Genome Sequencing Center for Infectious Disease"/>
            <person name="Wu L."/>
            <person name="Ma J."/>
        </authorList>
    </citation>
    <scope>NUCLEOTIDE SEQUENCE [LARGE SCALE GENOMIC DNA]</scope>
    <source>
        <strain evidence="10">CGMCC 4.6997</strain>
    </source>
</reference>
<dbReference type="RefSeq" id="WP_386738497.1">
    <property type="nucleotide sequence ID" value="NZ_JBHSMG010000001.1"/>
</dbReference>
<feature type="transmembrane region" description="Helical" evidence="7">
    <location>
        <begin position="95"/>
        <end position="118"/>
    </location>
</feature>
<feature type="transmembrane region" description="Helical" evidence="7">
    <location>
        <begin position="190"/>
        <end position="223"/>
    </location>
</feature>
<feature type="transmembrane region" description="Helical" evidence="7">
    <location>
        <begin position="138"/>
        <end position="161"/>
    </location>
</feature>
<dbReference type="InterPro" id="IPR035906">
    <property type="entry name" value="MetI-like_sf"/>
</dbReference>
<evidence type="ECO:0000256" key="5">
    <source>
        <dbReference type="ARBA" id="ARBA00022989"/>
    </source>
</evidence>
<evidence type="ECO:0000256" key="6">
    <source>
        <dbReference type="ARBA" id="ARBA00023136"/>
    </source>
</evidence>
<evidence type="ECO:0000256" key="2">
    <source>
        <dbReference type="ARBA" id="ARBA00022448"/>
    </source>
</evidence>
<dbReference type="PANTHER" id="PTHR30151:SF0">
    <property type="entry name" value="ABC TRANSPORTER PERMEASE PROTEIN MJ0413-RELATED"/>
    <property type="match status" value="1"/>
</dbReference>
<gene>
    <name evidence="9" type="ORF">ACFPJ4_01395</name>
</gene>
<keyword evidence="2 7" id="KW-0813">Transport</keyword>
<evidence type="ECO:0000313" key="10">
    <source>
        <dbReference type="Proteomes" id="UP001596039"/>
    </source>
</evidence>
<evidence type="ECO:0000256" key="1">
    <source>
        <dbReference type="ARBA" id="ARBA00004651"/>
    </source>
</evidence>
<keyword evidence="4 7" id="KW-0812">Transmembrane</keyword>
<comment type="subcellular location">
    <subcellularLocation>
        <location evidence="1 7">Cell membrane</location>
        <topology evidence="1 7">Multi-pass membrane protein</topology>
    </subcellularLocation>
</comment>
<keyword evidence="5 7" id="KW-1133">Transmembrane helix</keyword>
<dbReference type="PANTHER" id="PTHR30151">
    <property type="entry name" value="ALKANE SULFONATE ABC TRANSPORTER-RELATED, MEMBRANE SUBUNIT"/>
    <property type="match status" value="1"/>
</dbReference>
<organism evidence="9 10">
    <name type="scientific">Lysinimonas soli</name>
    <dbReference type="NCBI Taxonomy" id="1074233"/>
    <lineage>
        <taxon>Bacteria</taxon>
        <taxon>Bacillati</taxon>
        <taxon>Actinomycetota</taxon>
        <taxon>Actinomycetes</taxon>
        <taxon>Micrococcales</taxon>
        <taxon>Microbacteriaceae</taxon>
        <taxon>Lysinimonas</taxon>
    </lineage>
</organism>
<feature type="domain" description="ABC transmembrane type-1" evidence="8">
    <location>
        <begin position="83"/>
        <end position="267"/>
    </location>
</feature>
<sequence>MDVTAAGLPAAARITARGVRRRHWRPSRGVLLALRLGFIVLVLALWELGVDLGIIPRSAVAAPSQIALALGEVVPTTAFWTAIGLTLLTWGIGLGISVAVAVPLGIVFGIGTTAYLMFRNTIDFLRSIPPVALVPLALLLYGATINMAVALIVFGSVWPLLLQTMYGVHQIDPVARDVARSYRLTARSTFFSLILPSAAPFIATGFRISATISLLLGIGAQVIGGAPGIGVQLNVAEESNQIATVYAYILVAGALGMLINLGLQALERKVLKWHPSYR</sequence>
<dbReference type="Proteomes" id="UP001596039">
    <property type="component" value="Unassembled WGS sequence"/>
</dbReference>
<dbReference type="PROSITE" id="PS50928">
    <property type="entry name" value="ABC_TM1"/>
    <property type="match status" value="1"/>
</dbReference>
<keyword evidence="6 7" id="KW-0472">Membrane</keyword>
<feature type="transmembrane region" description="Helical" evidence="7">
    <location>
        <begin position="243"/>
        <end position="263"/>
    </location>
</feature>
<protein>
    <submittedName>
        <fullName evidence="9">ABC transporter permease</fullName>
    </submittedName>
</protein>
<keyword evidence="10" id="KW-1185">Reference proteome</keyword>
<evidence type="ECO:0000256" key="3">
    <source>
        <dbReference type="ARBA" id="ARBA00022475"/>
    </source>
</evidence>
<accession>A0ABW0NNT3</accession>
<feature type="transmembrane region" description="Helical" evidence="7">
    <location>
        <begin position="29"/>
        <end position="46"/>
    </location>
</feature>
<dbReference type="InterPro" id="IPR000515">
    <property type="entry name" value="MetI-like"/>
</dbReference>
<evidence type="ECO:0000259" key="8">
    <source>
        <dbReference type="PROSITE" id="PS50928"/>
    </source>
</evidence>
<dbReference type="Pfam" id="PF00528">
    <property type="entry name" value="BPD_transp_1"/>
    <property type="match status" value="1"/>
</dbReference>
<dbReference type="SUPFAM" id="SSF161098">
    <property type="entry name" value="MetI-like"/>
    <property type="match status" value="1"/>
</dbReference>
<dbReference type="CDD" id="cd06261">
    <property type="entry name" value="TM_PBP2"/>
    <property type="match status" value="1"/>
</dbReference>
<dbReference type="Gene3D" id="1.10.3720.10">
    <property type="entry name" value="MetI-like"/>
    <property type="match status" value="1"/>
</dbReference>
<evidence type="ECO:0000256" key="7">
    <source>
        <dbReference type="RuleBase" id="RU363032"/>
    </source>
</evidence>
<evidence type="ECO:0000256" key="4">
    <source>
        <dbReference type="ARBA" id="ARBA00022692"/>
    </source>
</evidence>
<keyword evidence="3" id="KW-1003">Cell membrane</keyword>
<proteinExistence type="inferred from homology"/>
<feature type="transmembrane region" description="Helical" evidence="7">
    <location>
        <begin position="66"/>
        <end position="88"/>
    </location>
</feature>
<comment type="caution">
    <text evidence="9">The sequence shown here is derived from an EMBL/GenBank/DDBJ whole genome shotgun (WGS) entry which is preliminary data.</text>
</comment>
<dbReference type="EMBL" id="JBHSMG010000001">
    <property type="protein sequence ID" value="MFC5500888.1"/>
    <property type="molecule type" value="Genomic_DNA"/>
</dbReference>